<protein>
    <submittedName>
        <fullName evidence="2">Competence protein CglD</fullName>
    </submittedName>
</protein>
<evidence type="ECO:0000313" key="2">
    <source>
        <dbReference type="EMBL" id="MQQ30662.1"/>
    </source>
</evidence>
<dbReference type="AlphaFoldDB" id="A0A6I1TWZ3"/>
<comment type="caution">
    <text evidence="2">The sequence shown here is derived from an EMBL/GenBank/DDBJ whole genome shotgun (WGS) entry which is preliminary data.</text>
</comment>
<gene>
    <name evidence="2" type="ORF">GEZ84_09975</name>
</gene>
<proteinExistence type="predicted"/>
<evidence type="ECO:0000256" key="1">
    <source>
        <dbReference type="SAM" id="Coils"/>
    </source>
</evidence>
<evidence type="ECO:0000313" key="3">
    <source>
        <dbReference type="Proteomes" id="UP000438885"/>
    </source>
</evidence>
<organism evidence="2 3">
    <name type="scientific">Streptococcus mitis</name>
    <dbReference type="NCBI Taxonomy" id="28037"/>
    <lineage>
        <taxon>Bacteria</taxon>
        <taxon>Bacillati</taxon>
        <taxon>Bacillota</taxon>
        <taxon>Bacilli</taxon>
        <taxon>Lactobacillales</taxon>
        <taxon>Streptococcaceae</taxon>
        <taxon>Streptococcus</taxon>
        <taxon>Streptococcus mitis group</taxon>
    </lineage>
</organism>
<dbReference type="InterPro" id="IPR016785">
    <property type="entry name" value="ComGD"/>
</dbReference>
<keyword evidence="1" id="KW-0175">Coiled coil</keyword>
<dbReference type="EMBL" id="WIJP01000020">
    <property type="protein sequence ID" value="MQQ30662.1"/>
    <property type="molecule type" value="Genomic_DNA"/>
</dbReference>
<reference evidence="2 3" key="1">
    <citation type="submission" date="2019-10" db="EMBL/GenBank/DDBJ databases">
        <title>Streptococcus mitis of the oral and urogenital tracts.</title>
        <authorList>
            <person name="Price T."/>
            <person name="Mores C.R."/>
            <person name="Putonti C."/>
            <person name="Wolfe A.J."/>
        </authorList>
    </citation>
    <scope>NUCLEOTIDE SEQUENCE [LARGE SCALE GENOMIC DNA]</scope>
    <source>
        <strain evidence="2 3">SM10</strain>
    </source>
</reference>
<name>A0A6I1TWZ3_STRMT</name>
<accession>A0A6I1TWZ3</accession>
<dbReference type="Proteomes" id="UP000438885">
    <property type="component" value="Unassembled WGS sequence"/>
</dbReference>
<dbReference type="NCBIfam" id="NF040982">
    <property type="entry name" value="ComGD"/>
    <property type="match status" value="1"/>
</dbReference>
<feature type="coiled-coil region" evidence="1">
    <location>
        <begin position="2"/>
        <end position="29"/>
    </location>
</feature>
<sequence length="160" mass="17817">MGESQKNRLKSIKNTIQKMEEKIVQSMIKAFTMLESLLVLGLVSILALGLSGSVQSTFAAVEEQIFFMEFEELYRETQKRSVASQQKTSLNLDGQTISNGSQKLTVPKGIRAPSGQTIHFDRAGGNRSLAKVEFQTSKGAIRYQLYLGNGKIKRIKETKN</sequence>